<keyword evidence="11" id="KW-1185">Reference proteome</keyword>
<feature type="domain" description="MacB-like periplasmic core" evidence="9">
    <location>
        <begin position="24"/>
        <end position="248"/>
    </location>
</feature>
<evidence type="ECO:0000313" key="11">
    <source>
        <dbReference type="Proteomes" id="UP000198862"/>
    </source>
</evidence>
<feature type="transmembrane region" description="Helical" evidence="7">
    <location>
        <begin position="21"/>
        <end position="47"/>
    </location>
</feature>
<keyword evidence="4 7" id="KW-1133">Transmembrane helix</keyword>
<feature type="domain" description="MacB-like periplasmic core" evidence="9">
    <location>
        <begin position="446"/>
        <end position="642"/>
    </location>
</feature>
<dbReference type="GO" id="GO:0022857">
    <property type="term" value="F:transmembrane transporter activity"/>
    <property type="evidence" value="ECO:0007669"/>
    <property type="project" value="TreeGrafter"/>
</dbReference>
<dbReference type="InterPro" id="IPR050250">
    <property type="entry name" value="Macrolide_Exporter_MacB"/>
</dbReference>
<comment type="similarity">
    <text evidence="6">Belongs to the ABC-4 integral membrane protein family.</text>
</comment>
<dbReference type="Pfam" id="PF12704">
    <property type="entry name" value="MacB_PCD"/>
    <property type="match status" value="2"/>
</dbReference>
<feature type="transmembrane region" description="Helical" evidence="7">
    <location>
        <begin position="675"/>
        <end position="700"/>
    </location>
</feature>
<dbReference type="OrthoDB" id="5749226at2"/>
<evidence type="ECO:0000256" key="5">
    <source>
        <dbReference type="ARBA" id="ARBA00023136"/>
    </source>
</evidence>
<evidence type="ECO:0000256" key="2">
    <source>
        <dbReference type="ARBA" id="ARBA00022475"/>
    </source>
</evidence>
<dbReference type="Proteomes" id="UP000198862">
    <property type="component" value="Unassembled WGS sequence"/>
</dbReference>
<dbReference type="Pfam" id="PF02687">
    <property type="entry name" value="FtsX"/>
    <property type="match status" value="2"/>
</dbReference>
<dbReference type="InterPro" id="IPR003838">
    <property type="entry name" value="ABC3_permease_C"/>
</dbReference>
<evidence type="ECO:0000259" key="8">
    <source>
        <dbReference type="Pfam" id="PF02687"/>
    </source>
</evidence>
<evidence type="ECO:0000256" key="1">
    <source>
        <dbReference type="ARBA" id="ARBA00004651"/>
    </source>
</evidence>
<dbReference type="PANTHER" id="PTHR30572:SF4">
    <property type="entry name" value="ABC TRANSPORTER PERMEASE YTRF"/>
    <property type="match status" value="1"/>
</dbReference>
<comment type="subcellular location">
    <subcellularLocation>
        <location evidence="1">Cell membrane</location>
        <topology evidence="1">Multi-pass membrane protein</topology>
    </subcellularLocation>
</comment>
<evidence type="ECO:0000313" key="10">
    <source>
        <dbReference type="EMBL" id="SFD28923.1"/>
    </source>
</evidence>
<dbReference type="EMBL" id="FOLO01000046">
    <property type="protein sequence ID" value="SFD28923.1"/>
    <property type="molecule type" value="Genomic_DNA"/>
</dbReference>
<organism evidence="10 11">
    <name type="scientific">Pseudoalteromonas denitrificans DSM 6059</name>
    <dbReference type="NCBI Taxonomy" id="1123010"/>
    <lineage>
        <taxon>Bacteria</taxon>
        <taxon>Pseudomonadati</taxon>
        <taxon>Pseudomonadota</taxon>
        <taxon>Gammaproteobacteria</taxon>
        <taxon>Alteromonadales</taxon>
        <taxon>Pseudoalteromonadaceae</taxon>
        <taxon>Pseudoalteromonas</taxon>
    </lineage>
</organism>
<feature type="domain" description="ABC3 transporter permease C-terminal" evidence="8">
    <location>
        <begin position="683"/>
        <end position="794"/>
    </location>
</feature>
<dbReference type="STRING" id="1123010.SAMN02745724_04096"/>
<evidence type="ECO:0000259" key="9">
    <source>
        <dbReference type="Pfam" id="PF12704"/>
    </source>
</evidence>
<keyword evidence="2" id="KW-1003">Cell membrane</keyword>
<dbReference type="InterPro" id="IPR025857">
    <property type="entry name" value="MacB_PCD"/>
</dbReference>
<reference evidence="10 11" key="1">
    <citation type="submission" date="2016-10" db="EMBL/GenBank/DDBJ databases">
        <authorList>
            <person name="de Groot N.N."/>
        </authorList>
    </citation>
    <scope>NUCLEOTIDE SEQUENCE [LARGE SCALE GENOMIC DNA]</scope>
    <source>
        <strain evidence="10 11">DSM 6059</strain>
    </source>
</reference>
<evidence type="ECO:0000256" key="3">
    <source>
        <dbReference type="ARBA" id="ARBA00022692"/>
    </source>
</evidence>
<feature type="transmembrane region" description="Helical" evidence="7">
    <location>
        <begin position="436"/>
        <end position="455"/>
    </location>
</feature>
<gene>
    <name evidence="10" type="ORF">SAMN02745724_04096</name>
</gene>
<feature type="transmembrane region" description="Helical" evidence="7">
    <location>
        <begin position="735"/>
        <end position="754"/>
    </location>
</feature>
<keyword evidence="3 7" id="KW-0812">Transmembrane</keyword>
<protein>
    <submittedName>
        <fullName evidence="10">Duplicated orphan permease</fullName>
    </submittedName>
</protein>
<dbReference type="GO" id="GO:0005886">
    <property type="term" value="C:plasma membrane"/>
    <property type="evidence" value="ECO:0007669"/>
    <property type="project" value="UniProtKB-SubCell"/>
</dbReference>
<dbReference type="PANTHER" id="PTHR30572">
    <property type="entry name" value="MEMBRANE COMPONENT OF TRANSPORTER-RELATED"/>
    <property type="match status" value="1"/>
</dbReference>
<sequence>MSQFIYQQKQAWFSLKQKPSFVASVLITMGTTLGALLCILTLAYILIFKPLPYPEQSKLYTIEHNLIDAESRIDGRAFTYPNLMHLYQNQTVFSDAALLYYDARVLTSKNNQPTLSTTFVTPKWFELLNAKMVIGRSFEVTELMNTFNPVAVLSYDTWQKEFNLDPNILNKKVEFIGISYRIVGVIEKSFIEPQLLAKGLKTQVYLPWDYNSISEQNRKEWGNDDGNLTFIGKLGVNKTVKQINQSLTSLINDNWQKQVSGRKFFKDWSIGIKVHDFKSVILGDSENTIYLLLAGVIGLVLIACSNIANLFISRTAEQQRELAIHASVGATQKKLFYTILSQTGLLMLLSVICALVLANLGFYILQNFLSEQLPRVDELAINVFTLCSAIGCVVLFALFFAYLSSKMINYHALNLALQSSGKGTGIQVSKQTRKTLVITQVAIVTALVFVNIILFKDSIKTINQPSGFNIENMSHLVLGVSPAKKGEQDSRAAALLELRKLLLSQPEIEAVSQSTSPLMRFGTWALMQNVTDKRYTPGGKYIDHEYFKMIEQPLIEGDFFNQGDVQNNNPVMIVNDIFAKQLAPNGSALGMMFNGDMQVIGVVKGVQLPGQSNIRARAYYVTSYAKNMMMLKFKPGQDLSRTQVVALIKEASSQLTLFGYSSLNKSKEKMLFTEYTTAITSASLAILTIFLAAIGLYGILSYSTQMRQFEIGTRLAIGAQRNDLIKMIIKDNAPAILWGFITSFIILLFIFVGLSDVLITYINAQLLSILAITLFLIGFISLFACYWPLRTIINRPAIYALKGSD</sequence>
<evidence type="ECO:0000256" key="7">
    <source>
        <dbReference type="SAM" id="Phobius"/>
    </source>
</evidence>
<dbReference type="RefSeq" id="WP_091989051.1">
    <property type="nucleotide sequence ID" value="NZ_FOLO01000046.1"/>
</dbReference>
<dbReference type="AlphaFoldDB" id="A0A1I1RBJ8"/>
<feature type="transmembrane region" description="Helical" evidence="7">
    <location>
        <begin position="766"/>
        <end position="789"/>
    </location>
</feature>
<evidence type="ECO:0000256" key="6">
    <source>
        <dbReference type="ARBA" id="ARBA00038076"/>
    </source>
</evidence>
<feature type="domain" description="ABC3 transporter permease C-terminal" evidence="8">
    <location>
        <begin position="296"/>
        <end position="408"/>
    </location>
</feature>
<evidence type="ECO:0000256" key="4">
    <source>
        <dbReference type="ARBA" id="ARBA00022989"/>
    </source>
</evidence>
<name>A0A1I1RBJ8_9GAMM</name>
<feature type="transmembrane region" description="Helical" evidence="7">
    <location>
        <begin position="343"/>
        <end position="364"/>
    </location>
</feature>
<proteinExistence type="inferred from homology"/>
<keyword evidence="5 7" id="KW-0472">Membrane</keyword>
<feature type="transmembrane region" description="Helical" evidence="7">
    <location>
        <begin position="289"/>
        <end position="312"/>
    </location>
</feature>
<feature type="transmembrane region" description="Helical" evidence="7">
    <location>
        <begin position="379"/>
        <end position="403"/>
    </location>
</feature>
<accession>A0A1I1RBJ8</accession>